<evidence type="ECO:0000256" key="7">
    <source>
        <dbReference type="ARBA" id="ARBA00022692"/>
    </source>
</evidence>
<keyword evidence="4" id="KW-0813">Transport</keyword>
<dbReference type="GO" id="GO:0015627">
    <property type="term" value="C:type II protein secretion system complex"/>
    <property type="evidence" value="ECO:0007669"/>
    <property type="project" value="InterPro"/>
</dbReference>
<comment type="subcellular location">
    <subcellularLocation>
        <location evidence="1">Cell inner membrane</location>
    </subcellularLocation>
</comment>
<evidence type="ECO:0000256" key="9">
    <source>
        <dbReference type="ARBA" id="ARBA00023136"/>
    </source>
</evidence>
<keyword evidence="9" id="KW-0472">Membrane</keyword>
<evidence type="ECO:0000256" key="10">
    <source>
        <dbReference type="ARBA" id="ARBA00030772"/>
    </source>
</evidence>
<evidence type="ECO:0000256" key="6">
    <source>
        <dbReference type="ARBA" id="ARBA00022519"/>
    </source>
</evidence>
<evidence type="ECO:0000256" key="5">
    <source>
        <dbReference type="ARBA" id="ARBA00022475"/>
    </source>
</evidence>
<dbReference type="EMBL" id="WIOL01000001">
    <property type="protein sequence ID" value="MQT16586.1"/>
    <property type="molecule type" value="Genomic_DNA"/>
</dbReference>
<dbReference type="GO" id="GO:0015628">
    <property type="term" value="P:protein secretion by the type II secretion system"/>
    <property type="evidence" value="ECO:0007669"/>
    <property type="project" value="InterPro"/>
</dbReference>
<accession>A0A7C9KX31</accession>
<dbReference type="RefSeq" id="WP_152576969.1">
    <property type="nucleotide sequence ID" value="NZ_JAATJI010000001.1"/>
</dbReference>
<evidence type="ECO:0000313" key="11">
    <source>
        <dbReference type="EMBL" id="MQT16586.1"/>
    </source>
</evidence>
<dbReference type="GO" id="GO:0005886">
    <property type="term" value="C:plasma membrane"/>
    <property type="evidence" value="ECO:0007669"/>
    <property type="project" value="UniProtKB-SubCell"/>
</dbReference>
<dbReference type="OrthoDB" id="7477467at2"/>
<proteinExistence type="inferred from homology"/>
<organism evidence="11 12">
    <name type="scientific">Sandarakinorhabdus fusca</name>
    <dbReference type="NCBI Taxonomy" id="1439888"/>
    <lineage>
        <taxon>Bacteria</taxon>
        <taxon>Pseudomonadati</taxon>
        <taxon>Pseudomonadota</taxon>
        <taxon>Alphaproteobacteria</taxon>
        <taxon>Sphingomonadales</taxon>
        <taxon>Sphingosinicellaceae</taxon>
        <taxon>Sandarakinorhabdus</taxon>
    </lineage>
</organism>
<protein>
    <recommendedName>
        <fullName evidence="3">Type II secretion system protein N</fullName>
    </recommendedName>
    <alternativeName>
        <fullName evidence="10">General secretion pathway protein N</fullName>
    </alternativeName>
</protein>
<name>A0A7C9KX31_9SPHN</name>
<dbReference type="Pfam" id="PF01203">
    <property type="entry name" value="T2SSN"/>
    <property type="match status" value="1"/>
</dbReference>
<evidence type="ECO:0000256" key="8">
    <source>
        <dbReference type="ARBA" id="ARBA00022927"/>
    </source>
</evidence>
<dbReference type="Proteomes" id="UP000481327">
    <property type="component" value="Unassembled WGS sequence"/>
</dbReference>
<sequence length="223" mass="22612">MTRRVRLSIFAACLLFATLALFPLRLAGLDSAGVSARAASGTIWRGHLEAAQLGGIALGDVAVGVAPAALLGGRLRLDFASEALSGAGFRGRGGFGIAGLAGRVGPLSIGGVPVTAVSFEQVSIGFDAGACVTAEGMVRVQPGAGLADGESLDGRPRCEGSAVVLPLASASGRERLMVRVEANRRYRAELSLDGVSEAQRPLLLAAGFLPTPTGLTLTTEGIF</sequence>
<keyword evidence="5" id="KW-1003">Cell membrane</keyword>
<gene>
    <name evidence="11" type="ORF">F3168_04840</name>
</gene>
<evidence type="ECO:0000256" key="2">
    <source>
        <dbReference type="ARBA" id="ARBA00007208"/>
    </source>
</evidence>
<evidence type="ECO:0000256" key="3">
    <source>
        <dbReference type="ARBA" id="ARBA00021563"/>
    </source>
</evidence>
<comment type="similarity">
    <text evidence="2">Belongs to the GSP N family.</text>
</comment>
<keyword evidence="12" id="KW-1185">Reference proteome</keyword>
<evidence type="ECO:0000313" key="12">
    <source>
        <dbReference type="Proteomes" id="UP000481327"/>
    </source>
</evidence>
<keyword evidence="8" id="KW-0653">Protein transport</keyword>
<evidence type="ECO:0000256" key="1">
    <source>
        <dbReference type="ARBA" id="ARBA00004533"/>
    </source>
</evidence>
<reference evidence="11 12" key="1">
    <citation type="submission" date="2019-09" db="EMBL/GenBank/DDBJ databases">
        <title>Polymorphobacter sp. isolated from a lake in China.</title>
        <authorList>
            <person name="Liu Z."/>
        </authorList>
    </citation>
    <scope>NUCLEOTIDE SEQUENCE [LARGE SCALE GENOMIC DNA]</scope>
    <source>
        <strain evidence="11 12">D40P</strain>
    </source>
</reference>
<comment type="caution">
    <text evidence="11">The sequence shown here is derived from an EMBL/GenBank/DDBJ whole genome shotgun (WGS) entry which is preliminary data.</text>
</comment>
<evidence type="ECO:0000256" key="4">
    <source>
        <dbReference type="ARBA" id="ARBA00022448"/>
    </source>
</evidence>
<dbReference type="InterPro" id="IPR022792">
    <property type="entry name" value="T2SS_protein-GspN"/>
</dbReference>
<keyword evidence="6" id="KW-0997">Cell inner membrane</keyword>
<keyword evidence="7" id="KW-0812">Transmembrane</keyword>
<dbReference type="AlphaFoldDB" id="A0A7C9KX31"/>